<dbReference type="PROSITE" id="PS50937">
    <property type="entry name" value="HTH_MERR_2"/>
    <property type="match status" value="1"/>
</dbReference>
<feature type="domain" description="HTH merR-type" evidence="2">
    <location>
        <begin position="1"/>
        <end position="69"/>
    </location>
</feature>
<dbReference type="InterPro" id="IPR047057">
    <property type="entry name" value="MerR_fam"/>
</dbReference>
<dbReference type="RefSeq" id="WP_225265436.1">
    <property type="nucleotide sequence ID" value="NZ_CP084058.1"/>
</dbReference>
<dbReference type="GO" id="GO:0003677">
    <property type="term" value="F:DNA binding"/>
    <property type="evidence" value="ECO:0007669"/>
    <property type="project" value="UniProtKB-KW"/>
</dbReference>
<dbReference type="Pfam" id="PF13411">
    <property type="entry name" value="MerR_1"/>
    <property type="match status" value="1"/>
</dbReference>
<accession>A0A1M4ECG9</accession>
<sequence>MRIGELAALLGVSTRTVRYYHHQGVLPEPPRLSNGYREYGMRDAVALARVRRLVELGLSLDEARDVIAEDRSRELPEILTEIDADLAAQEREIRRRRARLAEVLARAKDGALGPDDTASPDLVDFLRVVDVPASGSAAWDRDLLLLVDTMSAGAEQERALTMLDTLAADPATAERGQEFYRRLDELAGAEPGDPRVAPLAAELADYSMEHLLHLQPGADWDLAQLEPFLDGLAPAQAEVVRQATRLIEAKFQSITKMQST</sequence>
<dbReference type="EMBL" id="LT559118">
    <property type="protein sequence ID" value="SBO96615.1"/>
    <property type="molecule type" value="Genomic_DNA"/>
</dbReference>
<dbReference type="SMART" id="SM00422">
    <property type="entry name" value="HTH_MERR"/>
    <property type="match status" value="1"/>
</dbReference>
<dbReference type="SUPFAM" id="SSF46955">
    <property type="entry name" value="Putative DNA-binding domain"/>
    <property type="match status" value="1"/>
</dbReference>
<dbReference type="InterPro" id="IPR009061">
    <property type="entry name" value="DNA-bd_dom_put_sf"/>
</dbReference>
<keyword evidence="1" id="KW-0238">DNA-binding</keyword>
<dbReference type="CDD" id="cd00592">
    <property type="entry name" value="HTH_MerR-like"/>
    <property type="match status" value="1"/>
</dbReference>
<evidence type="ECO:0000313" key="3">
    <source>
        <dbReference type="EMBL" id="SBO96615.1"/>
    </source>
</evidence>
<proteinExistence type="predicted"/>
<evidence type="ECO:0000256" key="1">
    <source>
        <dbReference type="ARBA" id="ARBA00023125"/>
    </source>
</evidence>
<protein>
    <submittedName>
        <fullName evidence="3">Putative MerR-family transcriptional regulator</fullName>
    </submittedName>
</protein>
<reference evidence="3" key="1">
    <citation type="submission" date="2016-04" db="EMBL/GenBank/DDBJ databases">
        <authorList>
            <person name="Evans L.H."/>
            <person name="Alamgir A."/>
            <person name="Owens N."/>
            <person name="Weber N.D."/>
            <person name="Virtaneva K."/>
            <person name="Barbian K."/>
            <person name="Babar A."/>
            <person name="Rosenke K."/>
        </authorList>
    </citation>
    <scope>NUCLEOTIDE SEQUENCE</scope>
    <source>
        <strain evidence="3">Nono1</strain>
    </source>
</reference>
<dbReference type="PANTHER" id="PTHR30204:SF93">
    <property type="entry name" value="HTH MERR-TYPE DOMAIN-CONTAINING PROTEIN"/>
    <property type="match status" value="1"/>
</dbReference>
<dbReference type="InterPro" id="IPR000551">
    <property type="entry name" value="MerR-type_HTH_dom"/>
</dbReference>
<name>A0A1M4ECG9_9ACTN</name>
<dbReference type="PRINTS" id="PR00040">
    <property type="entry name" value="HTHMERR"/>
</dbReference>
<organism evidence="3">
    <name type="scientific">Nonomuraea gerenzanensis</name>
    <dbReference type="NCBI Taxonomy" id="93944"/>
    <lineage>
        <taxon>Bacteria</taxon>
        <taxon>Bacillati</taxon>
        <taxon>Actinomycetota</taxon>
        <taxon>Actinomycetes</taxon>
        <taxon>Streptosporangiales</taxon>
        <taxon>Streptosporangiaceae</taxon>
        <taxon>Nonomuraea</taxon>
    </lineage>
</organism>
<gene>
    <name evidence="3" type="ORF">BN4615_P6131</name>
</gene>
<dbReference type="AlphaFoldDB" id="A0A1M4ECG9"/>
<dbReference type="Gene3D" id="1.10.1660.10">
    <property type="match status" value="1"/>
</dbReference>
<evidence type="ECO:0000259" key="2">
    <source>
        <dbReference type="PROSITE" id="PS50937"/>
    </source>
</evidence>
<dbReference type="GO" id="GO:0003700">
    <property type="term" value="F:DNA-binding transcription factor activity"/>
    <property type="evidence" value="ECO:0007669"/>
    <property type="project" value="InterPro"/>
</dbReference>
<dbReference type="PANTHER" id="PTHR30204">
    <property type="entry name" value="REDOX-CYCLING DRUG-SENSING TRANSCRIPTIONAL ACTIVATOR SOXR"/>
    <property type="match status" value="1"/>
</dbReference>